<evidence type="ECO:0000256" key="3">
    <source>
        <dbReference type="ARBA" id="ARBA00023002"/>
    </source>
</evidence>
<evidence type="ECO:0000259" key="5">
    <source>
        <dbReference type="Pfam" id="PF02558"/>
    </source>
</evidence>
<evidence type="ECO:0000256" key="1">
    <source>
        <dbReference type="ARBA" id="ARBA00007870"/>
    </source>
</evidence>
<evidence type="ECO:0000256" key="2">
    <source>
        <dbReference type="ARBA" id="ARBA00022857"/>
    </source>
</evidence>
<dbReference type="InterPro" id="IPR051402">
    <property type="entry name" value="KPR-Related"/>
</dbReference>
<keyword evidence="8" id="KW-1185">Reference proteome</keyword>
<dbReference type="RefSeq" id="WP_308711926.1">
    <property type="nucleotide sequence ID" value="NZ_JAVHUY010000007.1"/>
</dbReference>
<dbReference type="Pfam" id="PF02558">
    <property type="entry name" value="ApbA"/>
    <property type="match status" value="1"/>
</dbReference>
<keyword evidence="2 4" id="KW-0521">NADP</keyword>
<reference evidence="7 8" key="1">
    <citation type="submission" date="2023-08" db="EMBL/GenBank/DDBJ databases">
        <title>Phytohabitans sansha sp. nov., isolated from marine sediment.</title>
        <authorList>
            <person name="Zhao Y."/>
            <person name="Yi K."/>
        </authorList>
    </citation>
    <scope>NUCLEOTIDE SEQUENCE [LARGE SCALE GENOMIC DNA]</scope>
    <source>
        <strain evidence="7 8">ZYX-F-186</strain>
    </source>
</reference>
<feature type="domain" description="Ketopantoate reductase C-terminal" evidence="6">
    <location>
        <begin position="179"/>
        <end position="319"/>
    </location>
</feature>
<dbReference type="InterPro" id="IPR003710">
    <property type="entry name" value="ApbA"/>
</dbReference>
<dbReference type="InterPro" id="IPR008927">
    <property type="entry name" value="6-PGluconate_DH-like_C_sf"/>
</dbReference>
<keyword evidence="4" id="KW-0566">Pantothenate biosynthesis</keyword>
<protein>
    <recommendedName>
        <fullName evidence="4">2-dehydropantoate 2-reductase</fullName>
        <ecNumber evidence="4">1.1.1.169</ecNumber>
    </recommendedName>
    <alternativeName>
        <fullName evidence="4">Ketopantoate reductase</fullName>
    </alternativeName>
</protein>
<dbReference type="Gene3D" id="3.40.50.720">
    <property type="entry name" value="NAD(P)-binding Rossmann-like Domain"/>
    <property type="match status" value="1"/>
</dbReference>
<dbReference type="Proteomes" id="UP001230908">
    <property type="component" value="Unassembled WGS sequence"/>
</dbReference>
<accession>A0ABU0ZEA9</accession>
<comment type="pathway">
    <text evidence="4">Cofactor biosynthesis; (R)-pantothenate biosynthesis; (R)-pantoate from 3-methyl-2-oxobutanoate: step 2/2.</text>
</comment>
<dbReference type="EC" id="1.1.1.169" evidence="4"/>
<keyword evidence="3 4" id="KW-0560">Oxidoreductase</keyword>
<proteinExistence type="inferred from homology"/>
<dbReference type="InterPro" id="IPR036291">
    <property type="entry name" value="NAD(P)-bd_dom_sf"/>
</dbReference>
<dbReference type="Pfam" id="PF08546">
    <property type="entry name" value="ApbA_C"/>
    <property type="match status" value="1"/>
</dbReference>
<dbReference type="NCBIfam" id="TIGR00745">
    <property type="entry name" value="apbA_panE"/>
    <property type="match status" value="1"/>
</dbReference>
<dbReference type="PANTHER" id="PTHR21708:SF26">
    <property type="entry name" value="2-DEHYDROPANTOATE 2-REDUCTASE"/>
    <property type="match status" value="1"/>
</dbReference>
<dbReference type="SUPFAM" id="SSF51735">
    <property type="entry name" value="NAD(P)-binding Rossmann-fold domains"/>
    <property type="match status" value="1"/>
</dbReference>
<dbReference type="PANTHER" id="PTHR21708">
    <property type="entry name" value="PROBABLE 2-DEHYDROPANTOATE 2-REDUCTASE"/>
    <property type="match status" value="1"/>
</dbReference>
<organism evidence="7 8">
    <name type="scientific">Phytohabitans maris</name>
    <dbReference type="NCBI Taxonomy" id="3071409"/>
    <lineage>
        <taxon>Bacteria</taxon>
        <taxon>Bacillati</taxon>
        <taxon>Actinomycetota</taxon>
        <taxon>Actinomycetes</taxon>
        <taxon>Micromonosporales</taxon>
        <taxon>Micromonosporaceae</taxon>
    </lineage>
</organism>
<dbReference type="EMBL" id="JAVHUY010000007">
    <property type="protein sequence ID" value="MDQ7904655.1"/>
    <property type="molecule type" value="Genomic_DNA"/>
</dbReference>
<comment type="catalytic activity">
    <reaction evidence="4">
        <text>(R)-pantoate + NADP(+) = 2-dehydropantoate + NADPH + H(+)</text>
        <dbReference type="Rhea" id="RHEA:16233"/>
        <dbReference type="ChEBI" id="CHEBI:11561"/>
        <dbReference type="ChEBI" id="CHEBI:15378"/>
        <dbReference type="ChEBI" id="CHEBI:15980"/>
        <dbReference type="ChEBI" id="CHEBI:57783"/>
        <dbReference type="ChEBI" id="CHEBI:58349"/>
        <dbReference type="EC" id="1.1.1.169"/>
    </reaction>
</comment>
<dbReference type="InterPro" id="IPR013328">
    <property type="entry name" value="6PGD_dom2"/>
</dbReference>
<comment type="similarity">
    <text evidence="1 4">Belongs to the ketopantoate reductase family.</text>
</comment>
<name>A0ABU0ZEA9_9ACTN</name>
<evidence type="ECO:0000256" key="4">
    <source>
        <dbReference type="RuleBase" id="RU362068"/>
    </source>
</evidence>
<dbReference type="Gene3D" id="1.10.1040.10">
    <property type="entry name" value="N-(1-d-carboxylethyl)-l-norvaline Dehydrogenase, domain 2"/>
    <property type="match status" value="1"/>
</dbReference>
<dbReference type="SUPFAM" id="SSF48179">
    <property type="entry name" value="6-phosphogluconate dehydrogenase C-terminal domain-like"/>
    <property type="match status" value="1"/>
</dbReference>
<evidence type="ECO:0000313" key="8">
    <source>
        <dbReference type="Proteomes" id="UP001230908"/>
    </source>
</evidence>
<evidence type="ECO:0000259" key="6">
    <source>
        <dbReference type="Pfam" id="PF08546"/>
    </source>
</evidence>
<sequence length="337" mass="35066">MNERILVVGGGAIGGVTAGRLVRAGHDVTVLDANGFHVDIMNGPGLVLDLLGTRCRVQIPAVDRPERLDGQFGYVLVTLKSLHLDAALTPLVTRNVSDTYVSLGNGLVQDVVEEIVGPERLVVGIVGWGATNVAPGHLRQTTAAPFTLGERDGARSTRVTRLAEILQDAAPGTRVSPSILGQVWSKLLVNSTFSGLGTVGGVLYGDVARDRTARDVALRLWTEGYGVAAGLGVSLDEIFGTRPAELVLREPADVPAATAALNAVMAQVGATKASMLQDLERGAPTEVDVINGGIVATARRLGLATPLNSEIVAIVHEYEQGQGSPGPGAFERLAALA</sequence>
<comment type="caution">
    <text evidence="7">The sequence shown here is derived from an EMBL/GenBank/DDBJ whole genome shotgun (WGS) entry which is preliminary data.</text>
</comment>
<dbReference type="InterPro" id="IPR013332">
    <property type="entry name" value="KPR_N"/>
</dbReference>
<feature type="domain" description="Ketopantoate reductase N-terminal" evidence="5">
    <location>
        <begin position="5"/>
        <end position="152"/>
    </location>
</feature>
<gene>
    <name evidence="7" type="ORF">RB614_08980</name>
</gene>
<evidence type="ECO:0000313" key="7">
    <source>
        <dbReference type="EMBL" id="MDQ7904655.1"/>
    </source>
</evidence>
<dbReference type="InterPro" id="IPR013752">
    <property type="entry name" value="KPA_reductase"/>
</dbReference>
<dbReference type="GO" id="GO:0008677">
    <property type="term" value="F:2-dehydropantoate 2-reductase activity"/>
    <property type="evidence" value="ECO:0007669"/>
    <property type="project" value="UniProtKB-EC"/>
</dbReference>
<comment type="function">
    <text evidence="4">Catalyzes the NADPH-dependent reduction of ketopantoate into pantoic acid.</text>
</comment>